<dbReference type="PANTHER" id="PTHR38785">
    <property type="entry name" value="HOMOLOG OF VIRK"/>
    <property type="match status" value="1"/>
</dbReference>
<reference evidence="1 2" key="1">
    <citation type="submission" date="2017-04" db="EMBL/GenBank/DDBJ databases">
        <title>Haemophilus influenzae in COPD genome sequencing project.</title>
        <authorList>
            <person name="Murphy T.F."/>
            <person name="Kong Y."/>
            <person name="Nadendla S."/>
            <person name="Tettelin H."/>
            <person name="Pettigrew M."/>
        </authorList>
    </citation>
    <scope>NUCLEOTIDE SEQUENCE [LARGE SCALE GENOMIC DNA]</scope>
    <source>
        <strain evidence="1 2">56P127H1</strain>
    </source>
</reference>
<proteinExistence type="predicted"/>
<dbReference type="EMBL" id="NEBY01000302">
    <property type="protein sequence ID" value="PRJ58515.1"/>
    <property type="molecule type" value="Genomic_DNA"/>
</dbReference>
<protein>
    <recommendedName>
        <fullName evidence="3">DUF535 domain-containing protein</fullName>
    </recommendedName>
</protein>
<organism evidence="1 2">
    <name type="scientific">Haemophilus influenzae</name>
    <dbReference type="NCBI Taxonomy" id="727"/>
    <lineage>
        <taxon>Bacteria</taxon>
        <taxon>Pseudomonadati</taxon>
        <taxon>Pseudomonadota</taxon>
        <taxon>Gammaproteobacteria</taxon>
        <taxon>Pasteurellales</taxon>
        <taxon>Pasteurellaceae</taxon>
        <taxon>Haemophilus</taxon>
    </lineage>
</organism>
<dbReference type="InterPro" id="IPR007488">
    <property type="entry name" value="DUF535"/>
</dbReference>
<comment type="caution">
    <text evidence="1">The sequence shown here is derived from an EMBL/GenBank/DDBJ whole genome shotgun (WGS) entry which is preliminary data.</text>
</comment>
<evidence type="ECO:0008006" key="3">
    <source>
        <dbReference type="Google" id="ProtNLM"/>
    </source>
</evidence>
<name>A0A2S9RNF6_HAEIF</name>
<accession>A0A2S9RNF6</accession>
<sequence length="310" mass="36607">MENFLKLCQNSLRNYNQLMATQMTTKTTYQWPQSKDLYPYRPGRFDAPKHWRYNLRSFLNRGSIRRFEQFINQHPFLVDIFNTHLDYSYPVACRFLDKRFNALQRFNAICDNLLFLPKKLTALSTPLWEKPLSFGEVIPDFEMTLSMTTHQPMEGYWVLELWHKPRNELVYLLTFAKLGDALLIAVVQGPNFEGSKEMVKQLTKSCHGLRPAYLMVETMKSLTKILGYDKLLGIPQKYQNKSRFIQSKQYTVDYDAIFGESGGELKDYWELPLEMDRNLDDIPSKKRSMYRKRYAMLDDLAKVIEEKLGL</sequence>
<dbReference type="AlphaFoldDB" id="A0A2S9RNF6"/>
<evidence type="ECO:0000313" key="1">
    <source>
        <dbReference type="EMBL" id="PRJ58515.1"/>
    </source>
</evidence>
<dbReference type="GO" id="GO:0006974">
    <property type="term" value="P:DNA damage response"/>
    <property type="evidence" value="ECO:0007669"/>
    <property type="project" value="TreeGrafter"/>
</dbReference>
<evidence type="ECO:0000313" key="2">
    <source>
        <dbReference type="Proteomes" id="UP000238532"/>
    </source>
</evidence>
<gene>
    <name evidence="1" type="ORF">BV102_01442</name>
</gene>
<dbReference type="Proteomes" id="UP000238532">
    <property type="component" value="Unassembled WGS sequence"/>
</dbReference>
<dbReference type="PANTHER" id="PTHR38785:SF1">
    <property type="entry name" value="HOMOLOG OF VIRK"/>
    <property type="match status" value="1"/>
</dbReference>
<dbReference type="Pfam" id="PF04393">
    <property type="entry name" value="DUF535"/>
    <property type="match status" value="1"/>
</dbReference>